<dbReference type="RefSeq" id="WP_155401091.1">
    <property type="nucleotide sequence ID" value="NZ_JAIQ01000165.1"/>
</dbReference>
<organism evidence="1 2">
    <name type="scientific">Aliarcobacter butzleri L348</name>
    <dbReference type="NCBI Taxonomy" id="1447256"/>
    <lineage>
        <taxon>Bacteria</taxon>
        <taxon>Pseudomonadati</taxon>
        <taxon>Campylobacterota</taxon>
        <taxon>Epsilonproteobacteria</taxon>
        <taxon>Campylobacterales</taxon>
        <taxon>Arcobacteraceae</taxon>
        <taxon>Aliarcobacter</taxon>
    </lineage>
</organism>
<dbReference type="AlphaFoldDB" id="A0A0G9JR24"/>
<dbReference type="EMBL" id="JAIQ01000165">
    <property type="protein sequence ID" value="KLD96723.1"/>
    <property type="molecule type" value="Genomic_DNA"/>
</dbReference>
<proteinExistence type="predicted"/>
<name>A0A0G9JR24_9BACT</name>
<dbReference type="PATRIC" id="fig|1447256.3.peg.2264"/>
<sequence>MDRTPMTKEEIALELVKLIAPSEKPVGAMMNNMPNYSDIVAKAYNHILNTISNSPKSE</sequence>
<gene>
    <name evidence="1" type="ORF">AA20_11545</name>
</gene>
<evidence type="ECO:0000313" key="2">
    <source>
        <dbReference type="Proteomes" id="UP000035514"/>
    </source>
</evidence>
<accession>A0A0G9JR24</accession>
<reference evidence="1 2" key="1">
    <citation type="submission" date="2014-01" db="EMBL/GenBank/DDBJ databases">
        <title>Development of a Comparative Genomic Fingerprinting Assay for High Resolution Genotyping of Arcobacter butzleri.</title>
        <authorList>
            <person name="Webb A.L."/>
            <person name="Inglis G.D."/>
            <person name="Kruczkiewicz P."/>
            <person name="Selinger L.B."/>
            <person name="Taboada E.N."/>
        </authorList>
    </citation>
    <scope>NUCLEOTIDE SEQUENCE [LARGE SCALE GENOMIC DNA]</scope>
    <source>
        <strain evidence="1 2">L348</strain>
    </source>
</reference>
<evidence type="ECO:0000313" key="1">
    <source>
        <dbReference type="EMBL" id="KLD96723.1"/>
    </source>
</evidence>
<dbReference type="Proteomes" id="UP000035514">
    <property type="component" value="Unassembled WGS sequence"/>
</dbReference>
<comment type="caution">
    <text evidence="1">The sequence shown here is derived from an EMBL/GenBank/DDBJ whole genome shotgun (WGS) entry which is preliminary data.</text>
</comment>
<protein>
    <submittedName>
        <fullName evidence="1">Uncharacterized protein</fullName>
    </submittedName>
</protein>